<reference evidence="1" key="2">
    <citation type="submission" date="2015-02" db="UniProtKB">
        <authorList>
            <consortium name="EnsemblMetazoa"/>
        </authorList>
    </citation>
    <scope>IDENTIFICATION</scope>
</reference>
<accession>T1JLZ9</accession>
<keyword evidence="2" id="KW-1185">Reference proteome</keyword>
<sequence length="125" mass="14609">MALTTSTNLYNTQQDLLQTNFSMPTNIRNWGLDKSAFNPKKVARYSSLKRGKEEVPLGERLKCFMVQTTRSLLSSLFFDNRHQSLYSLIIIILMRNFYCNLEYHFKDDVTVNNVVANDLIRETFT</sequence>
<organism evidence="1 2">
    <name type="scientific">Strigamia maritima</name>
    <name type="common">European centipede</name>
    <name type="synonym">Geophilus maritimus</name>
    <dbReference type="NCBI Taxonomy" id="126957"/>
    <lineage>
        <taxon>Eukaryota</taxon>
        <taxon>Metazoa</taxon>
        <taxon>Ecdysozoa</taxon>
        <taxon>Arthropoda</taxon>
        <taxon>Myriapoda</taxon>
        <taxon>Chilopoda</taxon>
        <taxon>Pleurostigmophora</taxon>
        <taxon>Geophilomorpha</taxon>
        <taxon>Linotaeniidae</taxon>
        <taxon>Strigamia</taxon>
    </lineage>
</organism>
<reference evidence="2" key="1">
    <citation type="submission" date="2011-05" db="EMBL/GenBank/DDBJ databases">
        <authorList>
            <person name="Richards S.R."/>
            <person name="Qu J."/>
            <person name="Jiang H."/>
            <person name="Jhangiani S.N."/>
            <person name="Agravi P."/>
            <person name="Goodspeed R."/>
            <person name="Gross S."/>
            <person name="Mandapat C."/>
            <person name="Jackson L."/>
            <person name="Mathew T."/>
            <person name="Pu L."/>
            <person name="Thornton R."/>
            <person name="Saada N."/>
            <person name="Wilczek-Boney K.B."/>
            <person name="Lee S."/>
            <person name="Kovar C."/>
            <person name="Wu Y."/>
            <person name="Scherer S.E."/>
            <person name="Worley K.C."/>
            <person name="Muzny D.M."/>
            <person name="Gibbs R."/>
        </authorList>
    </citation>
    <scope>NUCLEOTIDE SEQUENCE</scope>
    <source>
        <strain evidence="2">Brora</strain>
    </source>
</reference>
<name>T1JLZ9_STRMM</name>
<dbReference type="AlphaFoldDB" id="T1JLZ9"/>
<dbReference type="EnsemblMetazoa" id="SMAR014879-RA">
    <property type="protein sequence ID" value="SMAR014879-PA"/>
    <property type="gene ID" value="SMAR014879"/>
</dbReference>
<proteinExistence type="predicted"/>
<evidence type="ECO:0000313" key="1">
    <source>
        <dbReference type="EnsemblMetazoa" id="SMAR014879-PA"/>
    </source>
</evidence>
<dbReference type="HOGENOM" id="CLU_1995455_0_0_1"/>
<dbReference type="EMBL" id="JH431312">
    <property type="status" value="NOT_ANNOTATED_CDS"/>
    <property type="molecule type" value="Genomic_DNA"/>
</dbReference>
<protein>
    <submittedName>
        <fullName evidence="1">Uncharacterized protein</fullName>
    </submittedName>
</protein>
<evidence type="ECO:0000313" key="2">
    <source>
        <dbReference type="Proteomes" id="UP000014500"/>
    </source>
</evidence>
<dbReference type="Proteomes" id="UP000014500">
    <property type="component" value="Unassembled WGS sequence"/>
</dbReference>